<organism evidence="2 3">
    <name type="scientific">Drouetiella hepatica Uher 2000/2452</name>
    <dbReference type="NCBI Taxonomy" id="904376"/>
    <lineage>
        <taxon>Bacteria</taxon>
        <taxon>Bacillati</taxon>
        <taxon>Cyanobacteriota</taxon>
        <taxon>Cyanophyceae</taxon>
        <taxon>Oculatellales</taxon>
        <taxon>Oculatellaceae</taxon>
        <taxon>Drouetiella</taxon>
    </lineage>
</organism>
<proteinExistence type="predicted"/>
<feature type="transmembrane region" description="Helical" evidence="1">
    <location>
        <begin position="388"/>
        <end position="410"/>
    </location>
</feature>
<evidence type="ECO:0000256" key="1">
    <source>
        <dbReference type="SAM" id="Phobius"/>
    </source>
</evidence>
<evidence type="ECO:0000313" key="3">
    <source>
        <dbReference type="Proteomes" id="UP000757435"/>
    </source>
</evidence>
<reference evidence="2" key="1">
    <citation type="submission" date="2021-05" db="EMBL/GenBank/DDBJ databases">
        <authorList>
            <person name="Pietrasiak N."/>
            <person name="Ward R."/>
            <person name="Stajich J.E."/>
            <person name="Kurbessoian T."/>
        </authorList>
    </citation>
    <scope>NUCLEOTIDE SEQUENCE</scope>
    <source>
        <strain evidence="2">UHER 2000/2452</strain>
    </source>
</reference>
<dbReference type="AlphaFoldDB" id="A0A951QGQ0"/>
<feature type="transmembrane region" description="Helical" evidence="1">
    <location>
        <begin position="422"/>
        <end position="440"/>
    </location>
</feature>
<name>A0A951QGQ0_9CYAN</name>
<keyword evidence="1" id="KW-1133">Transmembrane helix</keyword>
<feature type="transmembrane region" description="Helical" evidence="1">
    <location>
        <begin position="298"/>
        <end position="322"/>
    </location>
</feature>
<gene>
    <name evidence="2" type="ORF">KME15_25700</name>
</gene>
<keyword evidence="1" id="KW-0472">Membrane</keyword>
<comment type="caution">
    <text evidence="2">The sequence shown here is derived from an EMBL/GenBank/DDBJ whole genome shotgun (WGS) entry which is preliminary data.</text>
</comment>
<keyword evidence="1" id="KW-0812">Transmembrane</keyword>
<reference evidence="2" key="2">
    <citation type="journal article" date="2022" name="Microbiol. Resour. Announc.">
        <title>Metagenome Sequencing to Explore Phylogenomics of Terrestrial Cyanobacteria.</title>
        <authorList>
            <person name="Ward R.D."/>
            <person name="Stajich J.E."/>
            <person name="Johansen J.R."/>
            <person name="Huntemann M."/>
            <person name="Clum A."/>
            <person name="Foster B."/>
            <person name="Foster B."/>
            <person name="Roux S."/>
            <person name="Palaniappan K."/>
            <person name="Varghese N."/>
            <person name="Mukherjee S."/>
            <person name="Reddy T.B.K."/>
            <person name="Daum C."/>
            <person name="Copeland A."/>
            <person name="Chen I.A."/>
            <person name="Ivanova N.N."/>
            <person name="Kyrpides N.C."/>
            <person name="Shapiro N."/>
            <person name="Eloe-Fadrosh E.A."/>
            <person name="Pietrasiak N."/>
        </authorList>
    </citation>
    <scope>NUCLEOTIDE SEQUENCE</scope>
    <source>
        <strain evidence="2">UHER 2000/2452</strain>
    </source>
</reference>
<feature type="transmembrane region" description="Helical" evidence="1">
    <location>
        <begin position="365"/>
        <end position="382"/>
    </location>
</feature>
<feature type="transmembrane region" description="Helical" evidence="1">
    <location>
        <begin position="342"/>
        <end position="358"/>
    </location>
</feature>
<accession>A0A951QGQ0</accession>
<sequence length="519" mass="57906">MTEQFFEREVNLAADLFSPDPELQPSDIQLNPDRLLDLARSGNSHAIAGLIAKKLHPYGITVKVKSQSACLELLLEASPVPDQRRSIMLILGELVRLQIPTLESVRLFARERGGSSVTWTQTLDLQPNFLVARSNSSNETSKLRDRAGLGDLSAMKTLIDRALVHKHVLATLAIEADYLKISLVEQITPDEQVCLTLICREMSHWHLTQLPVRHLSVMGYPRAESAAEPVWVREISLGDTEGVSQLQQLALGTRKFSQRSAPKRDRLTTPIDAAGWKTLIASLILASLLLASQKLTVLVSPLLIIVHELGHASVAWLFGYAAIPAFDFTYGGGVTMQTNDRIPLLLFGVGCGFAYLCYRYRQNDLTSRVLLGGAIVYGISIFTPLHSILIVAMGHGFELLFAGIFLYRALSGWSCRHSIERPLYGMLGLFTVFYDIRFAYNLLTNAEERTVYEMGKGGILDNDFVRLAIDYFHIDLSGIVLIFLLCSVATPIVTFLAFRYRVIMLYLFSRLFLVTKDQT</sequence>
<feature type="transmembrane region" description="Helical" evidence="1">
    <location>
        <begin position="476"/>
        <end position="498"/>
    </location>
</feature>
<dbReference type="EMBL" id="JAHHHD010000055">
    <property type="protein sequence ID" value="MBW4662066.1"/>
    <property type="molecule type" value="Genomic_DNA"/>
</dbReference>
<dbReference type="Proteomes" id="UP000757435">
    <property type="component" value="Unassembled WGS sequence"/>
</dbReference>
<evidence type="ECO:0000313" key="2">
    <source>
        <dbReference type="EMBL" id="MBW4662066.1"/>
    </source>
</evidence>
<feature type="transmembrane region" description="Helical" evidence="1">
    <location>
        <begin position="273"/>
        <end position="291"/>
    </location>
</feature>
<protein>
    <submittedName>
        <fullName evidence="2">Uncharacterized protein</fullName>
    </submittedName>
</protein>